<evidence type="ECO:0000256" key="7">
    <source>
        <dbReference type="ARBA" id="ARBA00023136"/>
    </source>
</evidence>
<dbReference type="InterPro" id="IPR007272">
    <property type="entry name" value="Sulf_transp_TsuA/YedE"/>
</dbReference>
<comment type="caution">
    <text evidence="10">The sequence shown here is derived from an EMBL/GenBank/DDBJ whole genome shotgun (WGS) entry which is preliminary data.</text>
</comment>
<proteinExistence type="predicted"/>
<feature type="compositionally biased region" description="Low complexity" evidence="8">
    <location>
        <begin position="7"/>
        <end position="22"/>
    </location>
</feature>
<dbReference type="AlphaFoldDB" id="A0A2V0PDN3"/>
<evidence type="ECO:0000313" key="11">
    <source>
        <dbReference type="Proteomes" id="UP000247498"/>
    </source>
</evidence>
<dbReference type="Proteomes" id="UP000247498">
    <property type="component" value="Unassembled WGS sequence"/>
</dbReference>
<reference evidence="10 11" key="1">
    <citation type="journal article" date="2018" name="Sci. Rep.">
        <title>Raphidocelis subcapitata (=Pseudokirchneriella subcapitata) provides an insight into genome evolution and environmental adaptations in the Sphaeropleales.</title>
        <authorList>
            <person name="Suzuki S."/>
            <person name="Yamaguchi H."/>
            <person name="Nakajima N."/>
            <person name="Kawachi M."/>
        </authorList>
    </citation>
    <scope>NUCLEOTIDE SEQUENCE [LARGE SCALE GENOMIC DNA]</scope>
    <source>
        <strain evidence="10 11">NIES-35</strain>
    </source>
</reference>
<feature type="transmembrane region" description="Helical" evidence="9">
    <location>
        <begin position="110"/>
        <end position="134"/>
    </location>
</feature>
<keyword evidence="6 9" id="KW-1133">Transmembrane helix</keyword>
<name>A0A2V0PDN3_9CHLO</name>
<evidence type="ECO:0000256" key="9">
    <source>
        <dbReference type="SAM" id="Phobius"/>
    </source>
</evidence>
<feature type="transmembrane region" description="Helical" evidence="9">
    <location>
        <begin position="146"/>
        <end position="169"/>
    </location>
</feature>
<sequence>MQATLHARAQGAGARGSAYRRATCVPPGRPTRRRPSPTRAAFGGLESLISSALQSPAAPVAAVSLQFTPLVAAAGGAVLGLAAVCKWLVTGRILGISGTLKGLVTGDRSSWRWAFLAGLLGGGAVAGAVTPGAFGGLPDTYTVSRAALGGLLVGVGASMGNGCTSGHGICGNARLSPRSFAYTLVFMAAGAAAATLTGSAAALGVVQQRPPLVLSPSDVVANQGAMLLATALLAVGACGAAARRAAAGAHQRAGALLTEVITGALFAWGLTYSTMVSPAKVAAFLSPLAACWDPTLAFVMGGALAVALPGFQWAARSASAPPKPLCCDAFASPPTAAVDARLCAGGALFGAGWGISGACPGPALVAIAASLSPPPQIAAYVAAMCAGFWLEGAVTKALRAQPA</sequence>
<feature type="transmembrane region" description="Helical" evidence="9">
    <location>
        <begin position="295"/>
        <end position="315"/>
    </location>
</feature>
<feature type="region of interest" description="Disordered" evidence="8">
    <location>
        <begin position="1"/>
        <end position="37"/>
    </location>
</feature>
<keyword evidence="4" id="KW-0997">Cell inner membrane</keyword>
<dbReference type="InterPro" id="IPR046513">
    <property type="entry name" value="DUF6691"/>
</dbReference>
<keyword evidence="7 9" id="KW-0472">Membrane</keyword>
<keyword evidence="5 9" id="KW-0812">Transmembrane</keyword>
<feature type="transmembrane region" description="Helical" evidence="9">
    <location>
        <begin position="254"/>
        <end position="275"/>
    </location>
</feature>
<feature type="transmembrane region" description="Helical" evidence="9">
    <location>
        <begin position="70"/>
        <end position="89"/>
    </location>
</feature>
<dbReference type="Pfam" id="PF04143">
    <property type="entry name" value="Sulf_transp"/>
    <property type="match status" value="1"/>
</dbReference>
<keyword evidence="2" id="KW-0813">Transport</keyword>
<keyword evidence="3" id="KW-1003">Cell membrane</keyword>
<dbReference type="Pfam" id="PF20398">
    <property type="entry name" value="DUF6691"/>
    <property type="match status" value="1"/>
</dbReference>
<dbReference type="InParanoid" id="A0A2V0PDN3"/>
<dbReference type="GO" id="GO:0005886">
    <property type="term" value="C:plasma membrane"/>
    <property type="evidence" value="ECO:0007669"/>
    <property type="project" value="UniProtKB-SubCell"/>
</dbReference>
<evidence type="ECO:0000256" key="2">
    <source>
        <dbReference type="ARBA" id="ARBA00022448"/>
    </source>
</evidence>
<evidence type="ECO:0000256" key="1">
    <source>
        <dbReference type="ARBA" id="ARBA00004429"/>
    </source>
</evidence>
<feature type="transmembrane region" description="Helical" evidence="9">
    <location>
        <begin position="181"/>
        <end position="205"/>
    </location>
</feature>
<evidence type="ECO:0000256" key="3">
    <source>
        <dbReference type="ARBA" id="ARBA00022475"/>
    </source>
</evidence>
<gene>
    <name evidence="10" type="ORF">Rsub_10634</name>
</gene>
<evidence type="ECO:0000313" key="10">
    <source>
        <dbReference type="EMBL" id="GBF97961.1"/>
    </source>
</evidence>
<evidence type="ECO:0000256" key="6">
    <source>
        <dbReference type="ARBA" id="ARBA00022989"/>
    </source>
</evidence>
<feature type="transmembrane region" description="Helical" evidence="9">
    <location>
        <begin position="225"/>
        <end position="242"/>
    </location>
</feature>
<dbReference type="PANTHER" id="PTHR30574:SF1">
    <property type="entry name" value="SULPHUR TRANSPORT DOMAIN-CONTAINING PROTEIN"/>
    <property type="match status" value="1"/>
</dbReference>
<comment type="subcellular location">
    <subcellularLocation>
        <location evidence="1">Cell inner membrane</location>
        <topology evidence="1">Multi-pass membrane protein</topology>
    </subcellularLocation>
</comment>
<evidence type="ECO:0000256" key="8">
    <source>
        <dbReference type="SAM" id="MobiDB-lite"/>
    </source>
</evidence>
<evidence type="ECO:0000256" key="4">
    <source>
        <dbReference type="ARBA" id="ARBA00022519"/>
    </source>
</evidence>
<dbReference type="PANTHER" id="PTHR30574">
    <property type="entry name" value="INNER MEMBRANE PROTEIN YEDE"/>
    <property type="match status" value="1"/>
</dbReference>
<keyword evidence="11" id="KW-1185">Reference proteome</keyword>
<dbReference type="OrthoDB" id="10254418at2759"/>
<evidence type="ECO:0000256" key="5">
    <source>
        <dbReference type="ARBA" id="ARBA00022692"/>
    </source>
</evidence>
<accession>A0A2V0PDN3</accession>
<dbReference type="EMBL" id="BDRX01000112">
    <property type="protein sequence ID" value="GBF97961.1"/>
    <property type="molecule type" value="Genomic_DNA"/>
</dbReference>
<protein>
    <submittedName>
        <fullName evidence="10">Uncharacterized protein</fullName>
    </submittedName>
</protein>
<organism evidence="10 11">
    <name type="scientific">Raphidocelis subcapitata</name>
    <dbReference type="NCBI Taxonomy" id="307507"/>
    <lineage>
        <taxon>Eukaryota</taxon>
        <taxon>Viridiplantae</taxon>
        <taxon>Chlorophyta</taxon>
        <taxon>core chlorophytes</taxon>
        <taxon>Chlorophyceae</taxon>
        <taxon>CS clade</taxon>
        <taxon>Sphaeropleales</taxon>
        <taxon>Selenastraceae</taxon>
        <taxon>Raphidocelis</taxon>
    </lineage>
</organism>